<evidence type="ECO:0000256" key="1">
    <source>
        <dbReference type="SAM" id="MobiDB-lite"/>
    </source>
</evidence>
<feature type="compositionally biased region" description="Low complexity" evidence="1">
    <location>
        <begin position="53"/>
        <end position="63"/>
    </location>
</feature>
<organism evidence="2 3">
    <name type="scientific">Oryza rufipogon</name>
    <name type="common">Brownbeard rice</name>
    <name type="synonym">Asian wild rice</name>
    <dbReference type="NCBI Taxonomy" id="4529"/>
    <lineage>
        <taxon>Eukaryota</taxon>
        <taxon>Viridiplantae</taxon>
        <taxon>Streptophyta</taxon>
        <taxon>Embryophyta</taxon>
        <taxon>Tracheophyta</taxon>
        <taxon>Spermatophyta</taxon>
        <taxon>Magnoliopsida</taxon>
        <taxon>Liliopsida</taxon>
        <taxon>Poales</taxon>
        <taxon>Poaceae</taxon>
        <taxon>BOP clade</taxon>
        <taxon>Oryzoideae</taxon>
        <taxon>Oryzeae</taxon>
        <taxon>Oryzinae</taxon>
        <taxon>Oryza</taxon>
    </lineage>
</organism>
<dbReference type="Gramene" id="ORUFI06G05180.1">
    <property type="protein sequence ID" value="ORUFI06G05180.1"/>
    <property type="gene ID" value="ORUFI06G05180"/>
</dbReference>
<reference evidence="2" key="2">
    <citation type="submission" date="2015-06" db="UniProtKB">
        <authorList>
            <consortium name="EnsemblPlants"/>
        </authorList>
    </citation>
    <scope>IDENTIFICATION</scope>
</reference>
<reference evidence="3" key="1">
    <citation type="submission" date="2013-06" db="EMBL/GenBank/DDBJ databases">
        <authorList>
            <person name="Zhao Q."/>
        </authorList>
    </citation>
    <scope>NUCLEOTIDE SEQUENCE</scope>
    <source>
        <strain evidence="3">cv. W1943</strain>
    </source>
</reference>
<dbReference type="AlphaFoldDB" id="A0A0E0PU86"/>
<dbReference type="EnsemblPlants" id="ORUFI06G05180.1">
    <property type="protein sequence ID" value="ORUFI06G05180.1"/>
    <property type="gene ID" value="ORUFI06G05180"/>
</dbReference>
<dbReference type="HOGENOM" id="CLU_1707053_0_0_1"/>
<protein>
    <submittedName>
        <fullName evidence="2">Uncharacterized protein</fullName>
    </submittedName>
</protein>
<evidence type="ECO:0000313" key="3">
    <source>
        <dbReference type="Proteomes" id="UP000008022"/>
    </source>
</evidence>
<dbReference type="OMA" id="PWSKHAG"/>
<feature type="region of interest" description="Disordered" evidence="1">
    <location>
        <begin position="41"/>
        <end position="63"/>
    </location>
</feature>
<sequence length="162" mass="16638">MARVEGGKIDLFNIRPLHDGPSQRHPYADADADADAALVAGCGGIDRDPSPSAPTSSIPSSMASKANSWLPAAGAPRCPWPASTLPVGADFFNSFHDGVDASLLPWSKHAGSPLIQDKPHSLAGIKKSQASLLLRDNAVITVAISDLLDATMGSVESAGSGN</sequence>
<proteinExistence type="predicted"/>
<name>A0A0E0PU86_ORYRU</name>
<evidence type="ECO:0000313" key="2">
    <source>
        <dbReference type="EnsemblPlants" id="ORUFI06G05180.1"/>
    </source>
</evidence>
<accession>A0A0E0PU86</accession>
<dbReference type="Proteomes" id="UP000008022">
    <property type="component" value="Unassembled WGS sequence"/>
</dbReference>
<keyword evidence="3" id="KW-1185">Reference proteome</keyword>